<name>A0ABN2JF94_9ACTN</name>
<evidence type="ECO:0000256" key="1">
    <source>
        <dbReference type="SAM" id="SignalP"/>
    </source>
</evidence>
<dbReference type="RefSeq" id="WP_344196481.1">
    <property type="nucleotide sequence ID" value="NZ_BAAAME010000001.1"/>
</dbReference>
<dbReference type="InterPro" id="IPR001119">
    <property type="entry name" value="SLH_dom"/>
</dbReference>
<accession>A0ABN2JF94</accession>
<dbReference type="Pfam" id="PF00395">
    <property type="entry name" value="SLH"/>
    <property type="match status" value="3"/>
</dbReference>
<feature type="signal peptide" evidence="1">
    <location>
        <begin position="1"/>
        <end position="26"/>
    </location>
</feature>
<reference evidence="3 4" key="1">
    <citation type="journal article" date="2019" name="Int. J. Syst. Evol. Microbiol.">
        <title>The Global Catalogue of Microorganisms (GCM) 10K type strain sequencing project: providing services to taxonomists for standard genome sequencing and annotation.</title>
        <authorList>
            <consortium name="The Broad Institute Genomics Platform"/>
            <consortium name="The Broad Institute Genome Sequencing Center for Infectious Disease"/>
            <person name="Wu L."/>
            <person name="Ma J."/>
        </authorList>
    </citation>
    <scope>NUCLEOTIDE SEQUENCE [LARGE SCALE GENOMIC DNA]</scope>
    <source>
        <strain evidence="3 4">JCM 13518</strain>
    </source>
</reference>
<dbReference type="InterPro" id="IPR051465">
    <property type="entry name" value="Cell_Envelope_Struct_Comp"/>
</dbReference>
<dbReference type="PANTHER" id="PTHR43308:SF5">
    <property type="entry name" value="S-LAYER PROTEIN _ PEPTIDOGLYCAN ENDO-BETA-N-ACETYLGLUCOSAMINIDASE"/>
    <property type="match status" value="1"/>
</dbReference>
<comment type="caution">
    <text evidence="3">The sequence shown here is derived from an EMBL/GenBank/DDBJ whole genome shotgun (WGS) entry which is preliminary data.</text>
</comment>
<dbReference type="PANTHER" id="PTHR43308">
    <property type="entry name" value="OUTER MEMBRANE PROTEIN ALPHA-RELATED"/>
    <property type="match status" value="1"/>
</dbReference>
<gene>
    <name evidence="3" type="ORF">GCM10009710_00620</name>
</gene>
<dbReference type="InterPro" id="IPR011042">
    <property type="entry name" value="6-blade_b-propeller_TolB-like"/>
</dbReference>
<dbReference type="InterPro" id="IPR011659">
    <property type="entry name" value="WD40"/>
</dbReference>
<keyword evidence="1" id="KW-0732">Signal</keyword>
<dbReference type="Gene3D" id="2.120.10.30">
    <property type="entry name" value="TolB, C-terminal domain"/>
    <property type="match status" value="2"/>
</dbReference>
<evidence type="ECO:0000313" key="4">
    <source>
        <dbReference type="Proteomes" id="UP001501057"/>
    </source>
</evidence>
<dbReference type="Pfam" id="PF07676">
    <property type="entry name" value="PD40"/>
    <property type="match status" value="1"/>
</dbReference>
<feature type="domain" description="SLH" evidence="2">
    <location>
        <begin position="91"/>
        <end position="152"/>
    </location>
</feature>
<feature type="domain" description="SLH" evidence="2">
    <location>
        <begin position="153"/>
        <end position="219"/>
    </location>
</feature>
<sequence length="624" mass="64788">MSVVRRTVAVVAAIAAVLVAPAGAQAAFTDVPPGHVFAAEIDWLAEQGITTGYSVPGGTEFRPSAPVLREQMAAFLYRYANATETETSCGLLDVPPSHTFAKEICWLKSTGITTGYAVPGGTEFRGGQPVLREQMAAFLARLAEVEGSLTTPATAPFLDVPTTHTFAKQIAWLATTGVTKGYAVPGGTEFRGAQPVLREQMAAFLARYDGFVGWTVDSSTAIASNLNFSGANQSVLTPSTSADGRYVVFSSPATNLVAGDSNGNYDVFWRDMTTGETRLVSRAATATGVIGNGASFSPDVSDDGRYVTFESSSNNLVPGDTNATGDVFLRNMVTNAISVESVSSSETVANGPSTQARISANGRFITFVSYAVNLVAVDSYDGADVFVRDTQGGGLTERVGLGPNGTSPNQTAMFPSISSDGKLVAFQSSATNIVAGNSDGRPDVYRWNRDTNVTTLVSPDPFGNGGSSAAKSPRISDDGDSIAFHAEDLTTGPTPRSDVFVWSRSTGATTKISSSPTGAAANGSSVEPSISADGRYVSFGSSASNLVVGDTNAKADVFFHDRRTRITTLVSKSGGTGAGNADSSAAAVSADGTRVAFLSAATNFVLIGTNNVTQAYVWRRDSDG</sequence>
<keyword evidence="4" id="KW-1185">Reference proteome</keyword>
<organism evidence="3 4">
    <name type="scientific">Aeromicrobium alkaliterrae</name>
    <dbReference type="NCBI Taxonomy" id="302168"/>
    <lineage>
        <taxon>Bacteria</taxon>
        <taxon>Bacillati</taxon>
        <taxon>Actinomycetota</taxon>
        <taxon>Actinomycetes</taxon>
        <taxon>Propionibacteriales</taxon>
        <taxon>Nocardioidaceae</taxon>
        <taxon>Aeromicrobium</taxon>
    </lineage>
</organism>
<dbReference type="Proteomes" id="UP001501057">
    <property type="component" value="Unassembled WGS sequence"/>
</dbReference>
<protein>
    <recommendedName>
        <fullName evidence="2">SLH domain-containing protein</fullName>
    </recommendedName>
</protein>
<feature type="chain" id="PRO_5047003110" description="SLH domain-containing protein" evidence="1">
    <location>
        <begin position="27"/>
        <end position="624"/>
    </location>
</feature>
<feature type="domain" description="SLH" evidence="2">
    <location>
        <begin position="24"/>
        <end position="90"/>
    </location>
</feature>
<dbReference type="PROSITE" id="PS51272">
    <property type="entry name" value="SLH"/>
    <property type="match status" value="3"/>
</dbReference>
<dbReference type="SUPFAM" id="SSF82171">
    <property type="entry name" value="DPP6 N-terminal domain-like"/>
    <property type="match status" value="1"/>
</dbReference>
<dbReference type="EMBL" id="BAAAME010000001">
    <property type="protein sequence ID" value="GAA1723736.1"/>
    <property type="molecule type" value="Genomic_DNA"/>
</dbReference>
<evidence type="ECO:0000313" key="3">
    <source>
        <dbReference type="EMBL" id="GAA1723736.1"/>
    </source>
</evidence>
<proteinExistence type="predicted"/>
<evidence type="ECO:0000259" key="2">
    <source>
        <dbReference type="PROSITE" id="PS51272"/>
    </source>
</evidence>